<dbReference type="Gene3D" id="3.40.640.10">
    <property type="entry name" value="Type I PLP-dependent aspartate aminotransferase-like (Major domain)"/>
    <property type="match status" value="1"/>
</dbReference>
<evidence type="ECO:0000259" key="4">
    <source>
        <dbReference type="Pfam" id="PF01212"/>
    </source>
</evidence>
<keyword evidence="6" id="KW-1185">Reference proteome</keyword>
<dbReference type="PANTHER" id="PTHR48097">
    <property type="entry name" value="L-THREONINE ALDOLASE-RELATED"/>
    <property type="match status" value="1"/>
</dbReference>
<proteinExistence type="inferred from homology"/>
<dbReference type="PANTHER" id="PTHR48097:SF5">
    <property type="entry name" value="LOW SPECIFICITY L-THREONINE ALDOLASE"/>
    <property type="match status" value="1"/>
</dbReference>
<feature type="domain" description="Aromatic amino acid beta-eliminating lyase/threonine aldolase" evidence="4">
    <location>
        <begin position="28"/>
        <end position="284"/>
    </location>
</feature>
<evidence type="ECO:0000256" key="1">
    <source>
        <dbReference type="ARBA" id="ARBA00001933"/>
    </source>
</evidence>
<dbReference type="InterPro" id="IPR015424">
    <property type="entry name" value="PyrdxlP-dep_Trfase"/>
</dbReference>
<accession>A0A1W1ZGW7</accession>
<dbReference type="OrthoDB" id="9774495at2"/>
<evidence type="ECO:0000256" key="3">
    <source>
        <dbReference type="ARBA" id="ARBA00022898"/>
    </source>
</evidence>
<sequence length="343" mass="37651">MHSFKNDYSEGAHPRILKALEETNLKQTDGYGLDPYCRAAADLLRARMESDAEIHFFVGGTQANLTALAAFLRPHEAAISPSTGHINVHETGAVEATGHKVLTVPAKDGKLTPKNILPILRGHSGEHMVRPRLVYISDSTEVGTVYTKGELEALSRFCKETGLYLYLDGARLGSALTAPGSDLTLPDLARLTDAFYVGGTKNGALFGEAMAVCNPALREDFRFLMKQRGAILAKGRLLGLQFEALFRDDLYFELARHANRLAARLQDGIAELGYPLYLSSPTNQLFPLFPEETLSRLSEEFSFETMWAEENGGICIRLVTSWATPESAVDACLKTLKAIRDSN</sequence>
<dbReference type="InterPro" id="IPR015422">
    <property type="entry name" value="PyrdxlP-dep_Trfase_small"/>
</dbReference>
<evidence type="ECO:0000313" key="6">
    <source>
        <dbReference type="Proteomes" id="UP000192790"/>
    </source>
</evidence>
<protein>
    <submittedName>
        <fullName evidence="5">L-threonine aldolase</fullName>
    </submittedName>
</protein>
<dbReference type="GO" id="GO:0016829">
    <property type="term" value="F:lyase activity"/>
    <property type="evidence" value="ECO:0007669"/>
    <property type="project" value="InterPro"/>
</dbReference>
<organism evidence="5 6">
    <name type="scientific">Papillibacter cinnamivorans DSM 12816</name>
    <dbReference type="NCBI Taxonomy" id="1122930"/>
    <lineage>
        <taxon>Bacteria</taxon>
        <taxon>Bacillati</taxon>
        <taxon>Bacillota</taxon>
        <taxon>Clostridia</taxon>
        <taxon>Eubacteriales</taxon>
        <taxon>Oscillospiraceae</taxon>
        <taxon>Papillibacter</taxon>
    </lineage>
</organism>
<dbReference type="Proteomes" id="UP000192790">
    <property type="component" value="Unassembled WGS sequence"/>
</dbReference>
<dbReference type="SUPFAM" id="SSF53383">
    <property type="entry name" value="PLP-dependent transferases"/>
    <property type="match status" value="1"/>
</dbReference>
<dbReference type="RefSeq" id="WP_084233711.1">
    <property type="nucleotide sequence ID" value="NZ_FWXW01000002.1"/>
</dbReference>
<evidence type="ECO:0000256" key="2">
    <source>
        <dbReference type="ARBA" id="ARBA00006966"/>
    </source>
</evidence>
<name>A0A1W1ZGW7_9FIRM</name>
<reference evidence="5 6" key="1">
    <citation type="submission" date="2017-04" db="EMBL/GenBank/DDBJ databases">
        <authorList>
            <person name="Afonso C.L."/>
            <person name="Miller P.J."/>
            <person name="Scott M.A."/>
            <person name="Spackman E."/>
            <person name="Goraichik I."/>
            <person name="Dimitrov K.M."/>
            <person name="Suarez D.L."/>
            <person name="Swayne D.E."/>
        </authorList>
    </citation>
    <scope>NUCLEOTIDE SEQUENCE [LARGE SCALE GENOMIC DNA]</scope>
    <source>
        <strain evidence="5 6">DSM 12816</strain>
    </source>
</reference>
<dbReference type="STRING" id="1122930.SAMN02745168_1077"/>
<keyword evidence="3" id="KW-0663">Pyridoxal phosphate</keyword>
<dbReference type="Gene3D" id="3.90.1150.10">
    <property type="entry name" value="Aspartate Aminotransferase, domain 1"/>
    <property type="match status" value="1"/>
</dbReference>
<dbReference type="EMBL" id="FWXW01000002">
    <property type="protein sequence ID" value="SMC47627.1"/>
    <property type="molecule type" value="Genomic_DNA"/>
</dbReference>
<dbReference type="InterPro" id="IPR001597">
    <property type="entry name" value="ArAA_b-elim_lyase/Thr_aldolase"/>
</dbReference>
<dbReference type="InterPro" id="IPR015421">
    <property type="entry name" value="PyrdxlP-dep_Trfase_major"/>
</dbReference>
<dbReference type="GO" id="GO:0006520">
    <property type="term" value="P:amino acid metabolic process"/>
    <property type="evidence" value="ECO:0007669"/>
    <property type="project" value="InterPro"/>
</dbReference>
<dbReference type="AlphaFoldDB" id="A0A1W1ZGW7"/>
<evidence type="ECO:0000313" key="5">
    <source>
        <dbReference type="EMBL" id="SMC47627.1"/>
    </source>
</evidence>
<comment type="cofactor">
    <cofactor evidence="1">
        <name>pyridoxal 5'-phosphate</name>
        <dbReference type="ChEBI" id="CHEBI:597326"/>
    </cofactor>
</comment>
<comment type="similarity">
    <text evidence="2">Belongs to the threonine aldolase family.</text>
</comment>
<gene>
    <name evidence="5" type="ORF">SAMN02745168_1077</name>
</gene>
<dbReference type="Pfam" id="PF01212">
    <property type="entry name" value="Beta_elim_lyase"/>
    <property type="match status" value="1"/>
</dbReference>